<evidence type="ECO:0000256" key="1">
    <source>
        <dbReference type="SAM" id="MobiDB-lite"/>
    </source>
</evidence>
<accession>A0A853CJR7</accession>
<feature type="compositionally biased region" description="Polar residues" evidence="1">
    <location>
        <begin position="17"/>
        <end position="33"/>
    </location>
</feature>
<comment type="caution">
    <text evidence="2">The sequence shown here is derived from an EMBL/GenBank/DDBJ whole genome shotgun (WGS) entry which is preliminary data.</text>
</comment>
<dbReference type="EMBL" id="JACBZT010000001">
    <property type="protein sequence ID" value="NYJ06772.1"/>
    <property type="molecule type" value="Genomic_DNA"/>
</dbReference>
<evidence type="ECO:0000313" key="3">
    <source>
        <dbReference type="Proteomes" id="UP000541969"/>
    </source>
</evidence>
<reference evidence="2 3" key="1">
    <citation type="submission" date="2020-07" db="EMBL/GenBank/DDBJ databases">
        <title>Sequencing the genomes of 1000 actinobacteria strains.</title>
        <authorList>
            <person name="Klenk H.-P."/>
        </authorList>
    </citation>
    <scope>NUCLEOTIDE SEQUENCE [LARGE SCALE GENOMIC DNA]</scope>
    <source>
        <strain evidence="2 3">DSM 104001</strain>
    </source>
</reference>
<feature type="compositionally biased region" description="Basic and acidic residues" evidence="1">
    <location>
        <begin position="60"/>
        <end position="77"/>
    </location>
</feature>
<feature type="region of interest" description="Disordered" evidence="1">
    <location>
        <begin position="1"/>
        <end position="78"/>
    </location>
</feature>
<keyword evidence="3" id="KW-1185">Reference proteome</keyword>
<proteinExistence type="predicted"/>
<dbReference type="Proteomes" id="UP000541969">
    <property type="component" value="Unassembled WGS sequence"/>
</dbReference>
<dbReference type="AlphaFoldDB" id="A0A853CJR7"/>
<sequence>MTHSIDAPFPPPPPATAGTSGTMTVGGSPSTTDVAKEEAQNLGQTASQAGSQVASTAADQAKEVAQETQRQAKDLLDQGRAQLKDQTIAQQQKAAQGLTSLAQEMRGLADGTSDGAPGPARDLLHQAAGMVETFSSKLQNREPAQLLDEVRSFARRKPGTFLIGAALLGVAAGRLTRGVQAAHSGNGSSGSPTRAHSANYVDPAPTYSGYADTGYSDPGYAETVTTGTTGITGGTTGGTPLPPPPYGTVPPAGSVVPPTTPAGWDDPTRNPGGV</sequence>
<protein>
    <submittedName>
        <fullName evidence="2">ElaB/YqjD/DUF883 family membrane-anchored ribosome-binding protein</fullName>
    </submittedName>
</protein>
<evidence type="ECO:0000313" key="2">
    <source>
        <dbReference type="EMBL" id="NYJ06772.1"/>
    </source>
</evidence>
<feature type="region of interest" description="Disordered" evidence="1">
    <location>
        <begin position="221"/>
        <end position="274"/>
    </location>
</feature>
<feature type="compositionally biased region" description="Polar residues" evidence="1">
    <location>
        <begin position="183"/>
        <end position="196"/>
    </location>
</feature>
<feature type="compositionally biased region" description="Polar residues" evidence="1">
    <location>
        <begin position="41"/>
        <end position="58"/>
    </location>
</feature>
<organism evidence="2 3">
    <name type="scientific">Petropleomorpha daqingensis</name>
    <dbReference type="NCBI Taxonomy" id="2026353"/>
    <lineage>
        <taxon>Bacteria</taxon>
        <taxon>Bacillati</taxon>
        <taxon>Actinomycetota</taxon>
        <taxon>Actinomycetes</taxon>
        <taxon>Geodermatophilales</taxon>
        <taxon>Geodermatophilaceae</taxon>
        <taxon>Petropleomorpha</taxon>
    </lineage>
</organism>
<feature type="region of interest" description="Disordered" evidence="1">
    <location>
        <begin position="180"/>
        <end position="200"/>
    </location>
</feature>
<gene>
    <name evidence="2" type="ORF">GGQ55_003050</name>
</gene>
<name>A0A853CJR7_9ACTN</name>
<dbReference type="RefSeq" id="WP_179718129.1">
    <property type="nucleotide sequence ID" value="NZ_JACBZT010000001.1"/>
</dbReference>